<dbReference type="PANTHER" id="PTHR45453">
    <property type="entry name" value="PHOSPHATE REGULON SENSOR PROTEIN PHOR"/>
    <property type="match status" value="1"/>
</dbReference>
<comment type="catalytic activity">
    <reaction evidence="1">
        <text>ATP + protein L-histidine = ADP + protein N-phospho-L-histidine.</text>
        <dbReference type="EC" id="2.7.13.3"/>
    </reaction>
</comment>
<evidence type="ECO:0000256" key="2">
    <source>
        <dbReference type="ARBA" id="ARBA00012438"/>
    </source>
</evidence>
<dbReference type="Pfam" id="PF02518">
    <property type="entry name" value="HATPase_c"/>
    <property type="match status" value="1"/>
</dbReference>
<name>A0A328VEU8_9CHLR</name>
<keyword evidence="5" id="KW-0418">Kinase</keyword>
<feature type="transmembrane region" description="Helical" evidence="9">
    <location>
        <begin position="78"/>
        <end position="96"/>
    </location>
</feature>
<evidence type="ECO:0000256" key="6">
    <source>
        <dbReference type="ARBA" id="ARBA00023012"/>
    </source>
</evidence>
<dbReference type="FunFam" id="1.10.287.130:FF:000001">
    <property type="entry name" value="Two-component sensor histidine kinase"/>
    <property type="match status" value="1"/>
</dbReference>
<evidence type="ECO:0000256" key="7">
    <source>
        <dbReference type="ARBA" id="ARBA00023136"/>
    </source>
</evidence>
<evidence type="ECO:0000256" key="3">
    <source>
        <dbReference type="ARBA" id="ARBA00022553"/>
    </source>
</evidence>
<dbReference type="Gene3D" id="1.10.287.130">
    <property type="match status" value="1"/>
</dbReference>
<evidence type="ECO:0000256" key="9">
    <source>
        <dbReference type="SAM" id="Phobius"/>
    </source>
</evidence>
<dbReference type="InterPro" id="IPR005467">
    <property type="entry name" value="His_kinase_dom"/>
</dbReference>
<dbReference type="Proteomes" id="UP000248706">
    <property type="component" value="Unassembled WGS sequence"/>
</dbReference>
<dbReference type="SMART" id="SM00388">
    <property type="entry name" value="HisKA"/>
    <property type="match status" value="1"/>
</dbReference>
<keyword evidence="6" id="KW-0902">Two-component regulatory system</keyword>
<evidence type="ECO:0000259" key="10">
    <source>
        <dbReference type="PROSITE" id="PS50109"/>
    </source>
</evidence>
<evidence type="ECO:0000256" key="4">
    <source>
        <dbReference type="ARBA" id="ARBA00022679"/>
    </source>
</evidence>
<keyword evidence="8" id="KW-0175">Coiled coil</keyword>
<proteinExistence type="predicted"/>
<keyword evidence="7 9" id="KW-0472">Membrane</keyword>
<dbReference type="PRINTS" id="PR00344">
    <property type="entry name" value="BCTRLSENSOR"/>
</dbReference>
<evidence type="ECO:0000313" key="12">
    <source>
        <dbReference type="Proteomes" id="UP000248706"/>
    </source>
</evidence>
<dbReference type="Gene3D" id="3.30.565.10">
    <property type="entry name" value="Histidine kinase-like ATPase, C-terminal domain"/>
    <property type="match status" value="1"/>
</dbReference>
<dbReference type="InterPro" id="IPR036097">
    <property type="entry name" value="HisK_dim/P_sf"/>
</dbReference>
<dbReference type="InterPro" id="IPR004358">
    <property type="entry name" value="Sig_transdc_His_kin-like_C"/>
</dbReference>
<keyword evidence="4" id="KW-0808">Transferase</keyword>
<dbReference type="Pfam" id="PF00512">
    <property type="entry name" value="HisKA"/>
    <property type="match status" value="1"/>
</dbReference>
<keyword evidence="3" id="KW-0597">Phosphoprotein</keyword>
<sequence length="332" mass="37249">MFSRARIQLTVIYCVFFFLLIWLASLLFYLAMDQTIGGDALISHFKQQEQQGQHEATIDEQSVLLAGEVTLDQLRTGLLGLNGGLLLTFPLVVWMLTGRTLKPVQLAHSQQAQFTATVAHELRTPLSILRGEIEVTLRSERSLDVYRQTLQSIQEEVEQLHELVEQLLSLARLEQRPSLEVAETVDLTDLLNQVVSVCEQRRRRRHLTILVHLAEESIVVRGQEALLRQAILNLLDNALKYTPAGGTISLELRRSHQSGLLIISDTGTGIADEDQKHLFERFYRGATARSLSQGYGLGLALVHEIVRLHRGQIIVHSRQGVGTTVVLMLPCS</sequence>
<dbReference type="GO" id="GO:0004721">
    <property type="term" value="F:phosphoprotein phosphatase activity"/>
    <property type="evidence" value="ECO:0007669"/>
    <property type="project" value="TreeGrafter"/>
</dbReference>
<evidence type="ECO:0000256" key="8">
    <source>
        <dbReference type="SAM" id="Coils"/>
    </source>
</evidence>
<dbReference type="SUPFAM" id="SSF47384">
    <property type="entry name" value="Homodimeric domain of signal transducing histidine kinase"/>
    <property type="match status" value="1"/>
</dbReference>
<dbReference type="GO" id="GO:0005886">
    <property type="term" value="C:plasma membrane"/>
    <property type="evidence" value="ECO:0007669"/>
    <property type="project" value="TreeGrafter"/>
</dbReference>
<dbReference type="CDD" id="cd00075">
    <property type="entry name" value="HATPase"/>
    <property type="match status" value="1"/>
</dbReference>
<dbReference type="InterPro" id="IPR003594">
    <property type="entry name" value="HATPase_dom"/>
</dbReference>
<dbReference type="CDD" id="cd00082">
    <property type="entry name" value="HisKA"/>
    <property type="match status" value="1"/>
</dbReference>
<keyword evidence="12" id="KW-1185">Reference proteome</keyword>
<dbReference type="SMART" id="SM00387">
    <property type="entry name" value="HATPase_c"/>
    <property type="match status" value="1"/>
</dbReference>
<keyword evidence="9" id="KW-1133">Transmembrane helix</keyword>
<dbReference type="EMBL" id="MCIF01000002">
    <property type="protein sequence ID" value="RAQ94063.1"/>
    <property type="molecule type" value="Genomic_DNA"/>
</dbReference>
<evidence type="ECO:0000256" key="1">
    <source>
        <dbReference type="ARBA" id="ARBA00000085"/>
    </source>
</evidence>
<dbReference type="InterPro" id="IPR050351">
    <property type="entry name" value="BphY/WalK/GraS-like"/>
</dbReference>
<feature type="domain" description="Histidine kinase" evidence="10">
    <location>
        <begin position="117"/>
        <end position="332"/>
    </location>
</feature>
<dbReference type="FunFam" id="3.30.565.10:FF:000006">
    <property type="entry name" value="Sensor histidine kinase WalK"/>
    <property type="match status" value="1"/>
</dbReference>
<dbReference type="GO" id="GO:0016036">
    <property type="term" value="P:cellular response to phosphate starvation"/>
    <property type="evidence" value="ECO:0007669"/>
    <property type="project" value="TreeGrafter"/>
</dbReference>
<feature type="transmembrane region" description="Helical" evidence="9">
    <location>
        <begin position="12"/>
        <end position="32"/>
    </location>
</feature>
<evidence type="ECO:0000313" key="11">
    <source>
        <dbReference type="EMBL" id="RAQ94063.1"/>
    </source>
</evidence>
<organism evidence="11 12">
    <name type="scientific">Thermogemmatispora tikiterensis</name>
    <dbReference type="NCBI Taxonomy" id="1825093"/>
    <lineage>
        <taxon>Bacteria</taxon>
        <taxon>Bacillati</taxon>
        <taxon>Chloroflexota</taxon>
        <taxon>Ktedonobacteria</taxon>
        <taxon>Thermogemmatisporales</taxon>
        <taxon>Thermogemmatisporaceae</taxon>
        <taxon>Thermogemmatispora</taxon>
    </lineage>
</organism>
<dbReference type="OrthoDB" id="9786919at2"/>
<dbReference type="PROSITE" id="PS50109">
    <property type="entry name" value="HIS_KIN"/>
    <property type="match status" value="1"/>
</dbReference>
<dbReference type="EC" id="2.7.13.3" evidence="2"/>
<dbReference type="GO" id="GO:0000155">
    <property type="term" value="F:phosphorelay sensor kinase activity"/>
    <property type="evidence" value="ECO:0007669"/>
    <property type="project" value="InterPro"/>
</dbReference>
<dbReference type="SUPFAM" id="SSF55874">
    <property type="entry name" value="ATPase domain of HSP90 chaperone/DNA topoisomerase II/histidine kinase"/>
    <property type="match status" value="1"/>
</dbReference>
<accession>A0A328VEU8</accession>
<dbReference type="InterPro" id="IPR036890">
    <property type="entry name" value="HATPase_C_sf"/>
</dbReference>
<dbReference type="InterPro" id="IPR003661">
    <property type="entry name" value="HisK_dim/P_dom"/>
</dbReference>
<feature type="coiled-coil region" evidence="8">
    <location>
        <begin position="143"/>
        <end position="170"/>
    </location>
</feature>
<protein>
    <recommendedName>
        <fullName evidence="2">histidine kinase</fullName>
        <ecNumber evidence="2">2.7.13.3</ecNumber>
    </recommendedName>
</protein>
<evidence type="ECO:0000256" key="5">
    <source>
        <dbReference type="ARBA" id="ARBA00022777"/>
    </source>
</evidence>
<gene>
    <name evidence="11" type="ORF">A4R35_00865</name>
</gene>
<keyword evidence="9" id="KW-0812">Transmembrane</keyword>
<dbReference type="AlphaFoldDB" id="A0A328VEU8"/>
<comment type="caution">
    <text evidence="11">The sequence shown here is derived from an EMBL/GenBank/DDBJ whole genome shotgun (WGS) entry which is preliminary data.</text>
</comment>
<dbReference type="PANTHER" id="PTHR45453:SF1">
    <property type="entry name" value="PHOSPHATE REGULON SENSOR PROTEIN PHOR"/>
    <property type="match status" value="1"/>
</dbReference>
<dbReference type="RefSeq" id="WP_112425657.1">
    <property type="nucleotide sequence ID" value="NZ_MCIF01000002.1"/>
</dbReference>
<reference evidence="11 12" key="1">
    <citation type="submission" date="2016-08" db="EMBL/GenBank/DDBJ databases">
        <title>Analysis of Carbohydrate Active Enzymes in Thermogemmatispora T81 Reveals Carbohydrate Degradation Ability.</title>
        <authorList>
            <person name="Tomazini A."/>
            <person name="Lal S."/>
            <person name="Stott M."/>
            <person name="Henrissat B."/>
            <person name="Polikarpov I."/>
            <person name="Sparling R."/>
            <person name="Levin D.B."/>
        </authorList>
    </citation>
    <scope>NUCLEOTIDE SEQUENCE [LARGE SCALE GENOMIC DNA]</scope>
    <source>
        <strain evidence="11 12">T81</strain>
    </source>
</reference>